<dbReference type="EMBL" id="FZOH01000001">
    <property type="protein sequence ID" value="SNR87969.1"/>
    <property type="molecule type" value="Genomic_DNA"/>
</dbReference>
<dbReference type="Pfam" id="PF13649">
    <property type="entry name" value="Methyltransf_25"/>
    <property type="match status" value="1"/>
</dbReference>
<dbReference type="InterPro" id="IPR041698">
    <property type="entry name" value="Methyltransf_25"/>
</dbReference>
<organism evidence="3 4">
    <name type="scientific">Geodermatophilus saharensis</name>
    <dbReference type="NCBI Taxonomy" id="1137994"/>
    <lineage>
        <taxon>Bacteria</taxon>
        <taxon>Bacillati</taxon>
        <taxon>Actinomycetota</taxon>
        <taxon>Actinomycetes</taxon>
        <taxon>Geodermatophilales</taxon>
        <taxon>Geodermatophilaceae</taxon>
        <taxon>Geodermatophilus</taxon>
    </lineage>
</organism>
<proteinExistence type="predicted"/>
<dbReference type="RefSeq" id="WP_089402214.1">
    <property type="nucleotide sequence ID" value="NZ_FZOH01000001.1"/>
</dbReference>
<dbReference type="InterPro" id="IPR029063">
    <property type="entry name" value="SAM-dependent_MTases_sf"/>
</dbReference>
<dbReference type="GO" id="GO:0009100">
    <property type="term" value="P:glycoprotein metabolic process"/>
    <property type="evidence" value="ECO:0007669"/>
    <property type="project" value="UniProtKB-ARBA"/>
</dbReference>
<evidence type="ECO:0000259" key="2">
    <source>
        <dbReference type="Pfam" id="PF13649"/>
    </source>
</evidence>
<dbReference type="Pfam" id="PF04991">
    <property type="entry name" value="LicD"/>
    <property type="match status" value="1"/>
</dbReference>
<dbReference type="PANTHER" id="PTHR13627">
    <property type="entry name" value="FUKUTIN RELATED PROTEIN"/>
    <property type="match status" value="1"/>
</dbReference>
<gene>
    <name evidence="3" type="ORF">SAMN04488107_0410</name>
</gene>
<keyword evidence="3" id="KW-0808">Transferase</keyword>
<dbReference type="OrthoDB" id="3780655at2"/>
<dbReference type="SUPFAM" id="SSF53335">
    <property type="entry name" value="S-adenosyl-L-methionine-dependent methyltransferases"/>
    <property type="match status" value="1"/>
</dbReference>
<protein>
    <submittedName>
        <fullName evidence="3">Methyltransferase domain-containing protein</fullName>
    </submittedName>
</protein>
<sequence length="529" mass="57979">MSLPGAEPDRPAGVRADASGLALTPDGSGCLPAVVEVLLEGYRTVSFRTDAGTSREDGSVEFAWPPALAERLSGRATVVVRDAARADVLASGEARFGADPARLDLRDGQRRWLSVNKWGRLAPGFDGIDPVARRALQDRLLDRLDAVRGVLEEAGLRPFVCYGTLLGAVRDGDLIPHDDDADLAYVSRHDHPADVVRENLALERLLRDRGYPVVRHSGGHLQLVFEDGDGGQDHYLDVFTAFEVGDRTYLCFQVGADGLDLRTLSEVTLRGRRQPAPAAAEQLLAETYGPGWRTPDPSFTFTTPHAVRSRLRTWIGEFNMAREYWQDFYSSTDVGRVPAAESDFARWVDERLPAGAAVLDVGTGTARDARFFARSGRTVHAVDYSAAAVERGRAMAAAEGWDAGFEVVNLADLHQVGGLAAGLDPSAGWHLYARFLVHAIDDEARANLWVLASAVARRGGECWFEFRTNRDEQAEHVFGEHFRRYLDPAQVVIEAKERDLQVLDAVEGRGLAVYGDEDPWVARLRLGAV</sequence>
<evidence type="ECO:0000259" key="1">
    <source>
        <dbReference type="Pfam" id="PF04991"/>
    </source>
</evidence>
<name>A0A238ZXH2_9ACTN</name>
<accession>A0A238ZXH2</accession>
<evidence type="ECO:0000313" key="3">
    <source>
        <dbReference type="EMBL" id="SNR87969.1"/>
    </source>
</evidence>
<reference evidence="4" key="1">
    <citation type="submission" date="2017-06" db="EMBL/GenBank/DDBJ databases">
        <authorList>
            <person name="Varghese N."/>
            <person name="Submissions S."/>
        </authorList>
    </citation>
    <scope>NUCLEOTIDE SEQUENCE [LARGE SCALE GENOMIC DNA]</scope>
    <source>
        <strain evidence="4">DSM 45423</strain>
    </source>
</reference>
<keyword evidence="3" id="KW-0489">Methyltransferase</keyword>
<evidence type="ECO:0000313" key="4">
    <source>
        <dbReference type="Proteomes" id="UP000198386"/>
    </source>
</evidence>
<feature type="domain" description="Methyltransferase" evidence="2">
    <location>
        <begin position="358"/>
        <end position="414"/>
    </location>
</feature>
<dbReference type="AlphaFoldDB" id="A0A238ZXH2"/>
<dbReference type="GO" id="GO:0032259">
    <property type="term" value="P:methylation"/>
    <property type="evidence" value="ECO:0007669"/>
    <property type="project" value="UniProtKB-KW"/>
</dbReference>
<dbReference type="GO" id="GO:0008168">
    <property type="term" value="F:methyltransferase activity"/>
    <property type="evidence" value="ECO:0007669"/>
    <property type="project" value="UniProtKB-KW"/>
</dbReference>
<dbReference type="InterPro" id="IPR007074">
    <property type="entry name" value="LicD/FKTN/FKRP_NTP_transf"/>
</dbReference>
<dbReference type="CDD" id="cd02440">
    <property type="entry name" value="AdoMet_MTases"/>
    <property type="match status" value="1"/>
</dbReference>
<dbReference type="InterPro" id="IPR052613">
    <property type="entry name" value="LicD_transferase"/>
</dbReference>
<feature type="domain" description="LicD/FKTN/FKRP nucleotidyltransferase" evidence="1">
    <location>
        <begin position="153"/>
        <end position="184"/>
    </location>
</feature>
<dbReference type="Proteomes" id="UP000198386">
    <property type="component" value="Unassembled WGS sequence"/>
</dbReference>
<dbReference type="PANTHER" id="PTHR13627:SF31">
    <property type="entry name" value="RIBITOL 5-PHOSPHATE TRANSFERASE FKRP"/>
    <property type="match status" value="1"/>
</dbReference>
<dbReference type="Gene3D" id="3.40.50.150">
    <property type="entry name" value="Vaccinia Virus protein VP39"/>
    <property type="match status" value="1"/>
</dbReference>
<keyword evidence="4" id="KW-1185">Reference proteome</keyword>